<evidence type="ECO:0000313" key="2">
    <source>
        <dbReference type="Proteomes" id="UP000544413"/>
    </source>
</evidence>
<organism evidence="1 2">
    <name type="scientific">Listeria booriae</name>
    <dbReference type="NCBI Taxonomy" id="1552123"/>
    <lineage>
        <taxon>Bacteria</taxon>
        <taxon>Bacillati</taxon>
        <taxon>Bacillota</taxon>
        <taxon>Bacilli</taxon>
        <taxon>Bacillales</taxon>
        <taxon>Listeriaceae</taxon>
        <taxon>Listeria</taxon>
    </lineage>
</organism>
<name>A0A841YQQ2_9LIST</name>
<dbReference type="RefSeq" id="WP_185406822.1">
    <property type="nucleotide sequence ID" value="NZ_JAARPT010000013.1"/>
</dbReference>
<comment type="caution">
    <text evidence="1">The sequence shown here is derived from an EMBL/GenBank/DDBJ whole genome shotgun (WGS) entry which is preliminary data.</text>
</comment>
<dbReference type="EMBL" id="JAARPT010000013">
    <property type="protein sequence ID" value="MBC1403102.1"/>
    <property type="molecule type" value="Genomic_DNA"/>
</dbReference>
<evidence type="ECO:0000313" key="1">
    <source>
        <dbReference type="EMBL" id="MBC1403102.1"/>
    </source>
</evidence>
<dbReference type="AlphaFoldDB" id="A0A841YQQ2"/>
<protein>
    <submittedName>
        <fullName evidence="1">Uncharacterized protein</fullName>
    </submittedName>
</protein>
<gene>
    <name evidence="1" type="ORF">HB836_16030</name>
</gene>
<dbReference type="Proteomes" id="UP000544413">
    <property type="component" value="Unassembled WGS sequence"/>
</dbReference>
<accession>A0A841YQQ2</accession>
<reference evidence="1 2" key="1">
    <citation type="submission" date="2020-03" db="EMBL/GenBank/DDBJ databases">
        <title>Soil Listeria distribution.</title>
        <authorList>
            <person name="Liao J."/>
            <person name="Wiedmann M."/>
        </authorList>
    </citation>
    <scope>NUCLEOTIDE SEQUENCE [LARGE SCALE GENOMIC DNA]</scope>
    <source>
        <strain evidence="1 2">FSL L7-1658</strain>
    </source>
</reference>
<sequence>MRCVQKSGNKTKSLYAIIDFESEIYPDQAARALDRWHEKKGDYQVLLQNEQNGSITAKHLNAFLRLEVHTRYASVDRIFRFILSEDERLELSNLVNGRY</sequence>
<proteinExistence type="predicted"/>